<comment type="caution">
    <text evidence="1">The sequence shown here is derived from an EMBL/GenBank/DDBJ whole genome shotgun (WGS) entry which is preliminary data.</text>
</comment>
<dbReference type="SUPFAM" id="SSF52047">
    <property type="entry name" value="RNI-like"/>
    <property type="match status" value="1"/>
</dbReference>
<dbReference type="Gene3D" id="3.80.10.10">
    <property type="entry name" value="Ribonuclease Inhibitor"/>
    <property type="match status" value="1"/>
</dbReference>
<evidence type="ECO:0008006" key="3">
    <source>
        <dbReference type="Google" id="ProtNLM"/>
    </source>
</evidence>
<evidence type="ECO:0000313" key="2">
    <source>
        <dbReference type="Proteomes" id="UP000616885"/>
    </source>
</evidence>
<name>A0A8H7TT96_BIOOC</name>
<protein>
    <recommendedName>
        <fullName evidence="3">F-box domain-containing protein</fullName>
    </recommendedName>
</protein>
<organism evidence="1 2">
    <name type="scientific">Bionectria ochroleuca</name>
    <name type="common">Gliocladium roseum</name>
    <dbReference type="NCBI Taxonomy" id="29856"/>
    <lineage>
        <taxon>Eukaryota</taxon>
        <taxon>Fungi</taxon>
        <taxon>Dikarya</taxon>
        <taxon>Ascomycota</taxon>
        <taxon>Pezizomycotina</taxon>
        <taxon>Sordariomycetes</taxon>
        <taxon>Hypocreomycetidae</taxon>
        <taxon>Hypocreales</taxon>
        <taxon>Bionectriaceae</taxon>
        <taxon>Clonostachys</taxon>
    </lineage>
</organism>
<evidence type="ECO:0000313" key="1">
    <source>
        <dbReference type="EMBL" id="KAF9756373.1"/>
    </source>
</evidence>
<dbReference type="AlphaFoldDB" id="A0A8H7TT96"/>
<proteinExistence type="predicted"/>
<sequence length="574" mass="65118">MEQAQVKSTALLTLPPEIQTKIFSNLTVSFGTSNLQGVLRTCKQLYEVALPLSVSIFRNTVRHPRGQGPCSRARNAQFLRYILVSKPWLAAHVKTVILGRVSEDGADAVSENLSQDVTESELSVYQRHIRFVLGQLPSESNDRWCSRWVEDLRKGTSSDAQAALILLTCPNVQTLLFEKPSTSCHFLRLLQLVHNLWDIHDSIYSPGSDWTASPKMVIPLSNVQDVFHETIDWKGGYATFSVEGSLIFRLPQIKSYECILAYGHQAAAENFRALPPRSSSMEWITLRSCHSSAAMLQSMLGACKALKKLEISHFQIHSEDASVKFMMPRDILDAILPHANTLQHLYLNLEEEFDKQWNWKACPERLYMGTGLRQMHKLKRLTLGMQALTGMLPSQPESRSDDSYDCPMPLEIEGSARIIDCLPESLEYLKISECGVMILEQVAELLNIVEQGHRFKRLAYVGLLFSGWLMQDADDLNAFEALRCNATRVRLDMGIQSHNAFYHDLGEGIPEVLKTTRFLHEGDAEELADRDGYRNTMSRIYAPHCRQFNLRSRGASDYQAVWCTWKDDPDTFVE</sequence>
<dbReference type="InterPro" id="IPR032675">
    <property type="entry name" value="LRR_dom_sf"/>
</dbReference>
<accession>A0A8H7TT96</accession>
<dbReference type="Proteomes" id="UP000616885">
    <property type="component" value="Unassembled WGS sequence"/>
</dbReference>
<gene>
    <name evidence="1" type="ORF">IM811_007317</name>
</gene>
<dbReference type="EMBL" id="JADCTT010000002">
    <property type="protein sequence ID" value="KAF9756373.1"/>
    <property type="molecule type" value="Genomic_DNA"/>
</dbReference>
<reference evidence="1" key="1">
    <citation type="submission" date="2020-10" db="EMBL/GenBank/DDBJ databases">
        <title>High-Quality Genome Resource of Clonostachys rosea strain S41 by Oxford Nanopore Long-Read Sequencing.</title>
        <authorList>
            <person name="Wang H."/>
        </authorList>
    </citation>
    <scope>NUCLEOTIDE SEQUENCE</scope>
    <source>
        <strain evidence="1">S41</strain>
    </source>
</reference>